<evidence type="ECO:0000256" key="14">
    <source>
        <dbReference type="ARBA" id="ARBA00049551"/>
    </source>
</evidence>
<evidence type="ECO:0000256" key="15">
    <source>
        <dbReference type="RuleBase" id="RU004430"/>
    </source>
</evidence>
<evidence type="ECO:0000256" key="6">
    <source>
        <dbReference type="ARBA" id="ARBA00022660"/>
    </source>
</evidence>
<keyword evidence="5 15" id="KW-0813">Transport</keyword>
<keyword evidence="9 15" id="KW-0249">Electron transport</keyword>
<dbReference type="PANTHER" id="PTHR11435">
    <property type="entry name" value="NADH UBIQUINONE OXIDOREDUCTASE SUBUNIT ND6"/>
    <property type="match status" value="1"/>
</dbReference>
<geneLocation type="mitochondrion" evidence="17"/>
<evidence type="ECO:0000256" key="13">
    <source>
        <dbReference type="ARBA" id="ARBA00023136"/>
    </source>
</evidence>
<comment type="similarity">
    <text evidence="2 15">Belongs to the complex I subunit 6 family.</text>
</comment>
<dbReference type="KEGG" id="tfs:19524542"/>
<keyword evidence="15" id="KW-0830">Ubiquinone</keyword>
<dbReference type="EMBL" id="KJ562276">
    <property type="protein sequence ID" value="AIA23822.1"/>
    <property type="molecule type" value="Genomic_DNA"/>
</dbReference>
<dbReference type="GeneID" id="19524542"/>
<dbReference type="OrthoDB" id="9837654at2759"/>
<dbReference type="Gene3D" id="1.20.120.1200">
    <property type="entry name" value="NADH-ubiquinone/plastoquinone oxidoreductase chain 6, subunit NuoJ"/>
    <property type="match status" value="1"/>
</dbReference>
<evidence type="ECO:0000256" key="8">
    <source>
        <dbReference type="ARBA" id="ARBA00022967"/>
    </source>
</evidence>
<evidence type="ECO:0000256" key="9">
    <source>
        <dbReference type="ARBA" id="ARBA00022982"/>
    </source>
</evidence>
<evidence type="ECO:0000256" key="3">
    <source>
        <dbReference type="ARBA" id="ARBA00012944"/>
    </source>
</evidence>
<dbReference type="InterPro" id="IPR042106">
    <property type="entry name" value="Nuo/plastoQ_OxRdtase_6_NuoJ"/>
</dbReference>
<comment type="function">
    <text evidence="15">Core subunit of the mitochondrial membrane respiratory chain NADH dehydrogenase (Complex I) which catalyzes electron transfer from NADH through the respiratory chain, using ubiquinone as an electron acceptor. Essential for the catalytic activity and assembly of complex I.</text>
</comment>
<evidence type="ECO:0000256" key="4">
    <source>
        <dbReference type="ARBA" id="ARBA00021095"/>
    </source>
</evidence>
<dbReference type="PANTHER" id="PTHR11435:SF1">
    <property type="entry name" value="NADH-UBIQUINONE OXIDOREDUCTASE CHAIN 6"/>
    <property type="match status" value="1"/>
</dbReference>
<feature type="signal peptide" evidence="16">
    <location>
        <begin position="1"/>
        <end position="20"/>
    </location>
</feature>
<accession>A0A059XMI7</accession>
<keyword evidence="10 15" id="KW-1133">Transmembrane helix</keyword>
<evidence type="ECO:0000256" key="7">
    <source>
        <dbReference type="ARBA" id="ARBA00022692"/>
    </source>
</evidence>
<protein>
    <recommendedName>
        <fullName evidence="4 15">NADH-ubiquinone oxidoreductase chain 6</fullName>
        <ecNumber evidence="3 15">7.1.1.2</ecNumber>
    </recommendedName>
</protein>
<evidence type="ECO:0000256" key="11">
    <source>
        <dbReference type="ARBA" id="ARBA00023027"/>
    </source>
</evidence>
<dbReference type="InterPro" id="IPR001457">
    <property type="entry name" value="NADH_UbQ/plastoQ_OxRdtase_su6"/>
</dbReference>
<keyword evidence="8 15" id="KW-1278">Translocase</keyword>
<reference evidence="17" key="1">
    <citation type="journal article" date="2014" name="Mitochondrial DNA">
        <title>The complete mitochondrial genome sequence of Xenocypris davidi (Bleeker).</title>
        <authorList>
            <person name="Liu Y."/>
        </authorList>
    </citation>
    <scope>NUCLEOTIDE SEQUENCE</scope>
</reference>
<evidence type="ECO:0000313" key="17">
    <source>
        <dbReference type="EMBL" id="AIA23822.1"/>
    </source>
</evidence>
<organism evidence="17">
    <name type="scientific">Takifugu flavidus</name>
    <name type="common">sansaifugu</name>
    <dbReference type="NCBI Taxonomy" id="433684"/>
    <lineage>
        <taxon>Eukaryota</taxon>
        <taxon>Metazoa</taxon>
        <taxon>Chordata</taxon>
        <taxon>Craniata</taxon>
        <taxon>Vertebrata</taxon>
        <taxon>Euteleostomi</taxon>
        <taxon>Actinopterygii</taxon>
        <taxon>Neopterygii</taxon>
        <taxon>Teleostei</taxon>
        <taxon>Neoteleostei</taxon>
        <taxon>Acanthomorphata</taxon>
        <taxon>Eupercaria</taxon>
        <taxon>Tetraodontiformes</taxon>
        <taxon>Tetradontoidea</taxon>
        <taxon>Tetraodontidae</taxon>
        <taxon>Takifugu</taxon>
    </lineage>
</organism>
<dbReference type="RefSeq" id="YP_009034542.1">
    <property type="nucleotide sequence ID" value="NC_024199.1"/>
</dbReference>
<comment type="catalytic activity">
    <reaction evidence="14 15">
        <text>a ubiquinone + NADH + 5 H(+)(in) = a ubiquinol + NAD(+) + 4 H(+)(out)</text>
        <dbReference type="Rhea" id="RHEA:29091"/>
        <dbReference type="Rhea" id="RHEA-COMP:9565"/>
        <dbReference type="Rhea" id="RHEA-COMP:9566"/>
        <dbReference type="ChEBI" id="CHEBI:15378"/>
        <dbReference type="ChEBI" id="CHEBI:16389"/>
        <dbReference type="ChEBI" id="CHEBI:17976"/>
        <dbReference type="ChEBI" id="CHEBI:57540"/>
        <dbReference type="ChEBI" id="CHEBI:57945"/>
        <dbReference type="EC" id="7.1.1.2"/>
    </reaction>
</comment>
<proteinExistence type="inferred from homology"/>
<feature type="transmembrane region" description="Helical" evidence="15">
    <location>
        <begin position="87"/>
        <end position="108"/>
    </location>
</feature>
<evidence type="ECO:0000256" key="10">
    <source>
        <dbReference type="ARBA" id="ARBA00022989"/>
    </source>
</evidence>
<keyword evidence="13 15" id="KW-0472">Membrane</keyword>
<dbReference type="GO" id="GO:0031966">
    <property type="term" value="C:mitochondrial membrane"/>
    <property type="evidence" value="ECO:0007669"/>
    <property type="project" value="UniProtKB-SubCell"/>
</dbReference>
<dbReference type="Pfam" id="PF00499">
    <property type="entry name" value="Oxidored_q3"/>
    <property type="match status" value="1"/>
</dbReference>
<evidence type="ECO:0000256" key="2">
    <source>
        <dbReference type="ARBA" id="ARBA00005698"/>
    </source>
</evidence>
<evidence type="ECO:0000256" key="16">
    <source>
        <dbReference type="SAM" id="SignalP"/>
    </source>
</evidence>
<feature type="transmembrane region" description="Helical" evidence="15">
    <location>
        <begin position="143"/>
        <end position="162"/>
    </location>
</feature>
<evidence type="ECO:0000256" key="12">
    <source>
        <dbReference type="ARBA" id="ARBA00023128"/>
    </source>
</evidence>
<dbReference type="AlphaFoldDB" id="A0A059XMI7"/>
<dbReference type="InterPro" id="IPR050269">
    <property type="entry name" value="ComplexI_Subunit6"/>
</dbReference>
<gene>
    <name evidence="17" type="primary">ND6</name>
</gene>
<dbReference type="GO" id="GO:0008137">
    <property type="term" value="F:NADH dehydrogenase (ubiquinone) activity"/>
    <property type="evidence" value="ECO:0007669"/>
    <property type="project" value="UniProtKB-UniRule"/>
</dbReference>
<keyword evidence="7 15" id="KW-0812">Transmembrane</keyword>
<sequence length="173" mass="18891">MFYALVFLLLGMLVVMIVLSTNPAPFYGVFNLVLVALLCCGASVLHGGTFLSLVLLMIYMGGMLVVFIYSSALSADKDPKAPTGWQVVLFFFGYFFFVFGILYTNMVLDEEVWWGVSGEMDWDAVFRGDMDGVSLMYSSGGGVLLLGAWVLLLTLLVVLELVRGLGRGALRAV</sequence>
<feature type="chain" id="PRO_5001581759" description="NADH-ubiquinone oxidoreductase chain 6" evidence="16">
    <location>
        <begin position="21"/>
        <end position="173"/>
    </location>
</feature>
<evidence type="ECO:0000256" key="5">
    <source>
        <dbReference type="ARBA" id="ARBA00022448"/>
    </source>
</evidence>
<keyword evidence="11 15" id="KW-0520">NAD</keyword>
<comment type="subcellular location">
    <subcellularLocation>
        <location evidence="1 15">Mitochondrion membrane</location>
        <topology evidence="1 15">Multi-pass membrane protein</topology>
    </subcellularLocation>
</comment>
<feature type="transmembrane region" description="Helical" evidence="15">
    <location>
        <begin position="33"/>
        <end position="66"/>
    </location>
</feature>
<evidence type="ECO:0000256" key="1">
    <source>
        <dbReference type="ARBA" id="ARBA00004225"/>
    </source>
</evidence>
<dbReference type="CTD" id="4541"/>
<keyword evidence="16" id="KW-0732">Signal</keyword>
<dbReference type="EC" id="7.1.1.2" evidence="3 15"/>
<keyword evidence="12 15" id="KW-0496">Mitochondrion</keyword>
<name>A0A059XMI7_9TELE</name>
<keyword evidence="6 15" id="KW-0679">Respiratory chain</keyword>